<dbReference type="EMBL" id="CP039543">
    <property type="protein sequence ID" value="QJT08323.1"/>
    <property type="molecule type" value="Genomic_DNA"/>
</dbReference>
<dbReference type="SUPFAM" id="SSF52172">
    <property type="entry name" value="CheY-like"/>
    <property type="match status" value="1"/>
</dbReference>
<dbReference type="Gene3D" id="3.40.50.2300">
    <property type="match status" value="1"/>
</dbReference>
<evidence type="ECO:0000313" key="6">
    <source>
        <dbReference type="Proteomes" id="UP000434052"/>
    </source>
</evidence>
<keyword evidence="1 2" id="KW-0597">Phosphoprotein</keyword>
<dbReference type="RefSeq" id="WP_144234773.1">
    <property type="nucleotide sequence ID" value="NZ_CP039543.1"/>
</dbReference>
<gene>
    <name evidence="5" type="ORF">DQK91_07415</name>
    <name evidence="4" type="ORF">E8L03_04995</name>
</gene>
<dbReference type="NCBIfam" id="NF045717">
    <property type="entry name" value="DVU0259_DivK"/>
    <property type="match status" value="1"/>
</dbReference>
<dbReference type="Proteomes" id="UP000503251">
    <property type="component" value="Chromosome"/>
</dbReference>
<evidence type="ECO:0000259" key="3">
    <source>
        <dbReference type="PROSITE" id="PS50110"/>
    </source>
</evidence>
<dbReference type="AlphaFoldDB" id="A0A6P1ZIU4"/>
<feature type="domain" description="Response regulatory" evidence="3">
    <location>
        <begin position="4"/>
        <end position="116"/>
    </location>
</feature>
<dbReference type="InterPro" id="IPR054815">
    <property type="entry name" value="DVU0259-like"/>
</dbReference>
<evidence type="ECO:0000313" key="5">
    <source>
        <dbReference type="EMBL" id="TVM35213.1"/>
    </source>
</evidence>
<feature type="modified residue" description="4-aspartylphosphate" evidence="2">
    <location>
        <position position="53"/>
    </location>
</feature>
<dbReference type="EMBL" id="QMIF01000003">
    <property type="protein sequence ID" value="TVM35213.1"/>
    <property type="molecule type" value="Genomic_DNA"/>
</dbReference>
<reference evidence="5 6" key="1">
    <citation type="submission" date="2018-06" db="EMBL/GenBank/DDBJ databases">
        <title>Complete genome of Desulfovibrio marinus P48SEP.</title>
        <authorList>
            <person name="Crispim J.S."/>
            <person name="Vidigal P.M.P."/>
            <person name="Silva L.C.F."/>
            <person name="Araujo L.C."/>
            <person name="Laguardia C.N."/>
            <person name="Dias R.S."/>
            <person name="Sousa M.P."/>
            <person name="Paula S.O."/>
            <person name="Silva C."/>
        </authorList>
    </citation>
    <scope>NUCLEOTIDE SEQUENCE [LARGE SCALE GENOMIC DNA]</scope>
    <source>
        <strain evidence="5 6">P48SEP</strain>
    </source>
</reference>
<dbReference type="InterPro" id="IPR001789">
    <property type="entry name" value="Sig_transdc_resp-reg_receiver"/>
</dbReference>
<proteinExistence type="predicted"/>
<organism evidence="5 6">
    <name type="scientific">Oceanidesulfovibrio marinus</name>
    <dbReference type="NCBI Taxonomy" id="370038"/>
    <lineage>
        <taxon>Bacteria</taxon>
        <taxon>Pseudomonadati</taxon>
        <taxon>Thermodesulfobacteriota</taxon>
        <taxon>Desulfovibrionia</taxon>
        <taxon>Desulfovibrionales</taxon>
        <taxon>Desulfovibrionaceae</taxon>
        <taxon>Oceanidesulfovibrio</taxon>
    </lineage>
</organism>
<evidence type="ECO:0000313" key="7">
    <source>
        <dbReference type="Proteomes" id="UP000503251"/>
    </source>
</evidence>
<dbReference type="PANTHER" id="PTHR44591:SF3">
    <property type="entry name" value="RESPONSE REGULATORY DOMAIN-CONTAINING PROTEIN"/>
    <property type="match status" value="1"/>
</dbReference>
<dbReference type="PANTHER" id="PTHR44591">
    <property type="entry name" value="STRESS RESPONSE REGULATOR PROTEIN 1"/>
    <property type="match status" value="1"/>
</dbReference>
<evidence type="ECO:0000313" key="4">
    <source>
        <dbReference type="EMBL" id="QJT08323.1"/>
    </source>
</evidence>
<dbReference type="InterPro" id="IPR011006">
    <property type="entry name" value="CheY-like_superfamily"/>
</dbReference>
<name>A0A6P1ZIU4_9BACT</name>
<protein>
    <submittedName>
        <fullName evidence="5">Response regulator</fullName>
    </submittedName>
</protein>
<dbReference type="Proteomes" id="UP000434052">
    <property type="component" value="Unassembled WGS sequence"/>
</dbReference>
<dbReference type="Pfam" id="PF00072">
    <property type="entry name" value="Response_reg"/>
    <property type="match status" value="1"/>
</dbReference>
<dbReference type="SMART" id="SM00448">
    <property type="entry name" value="REC"/>
    <property type="match status" value="1"/>
</dbReference>
<evidence type="ECO:0000256" key="1">
    <source>
        <dbReference type="ARBA" id="ARBA00022553"/>
    </source>
</evidence>
<dbReference type="GO" id="GO:0000160">
    <property type="term" value="P:phosphorelay signal transduction system"/>
    <property type="evidence" value="ECO:0007669"/>
    <property type="project" value="InterPro"/>
</dbReference>
<dbReference type="PROSITE" id="PS50110">
    <property type="entry name" value="RESPONSE_REGULATORY"/>
    <property type="match status" value="1"/>
</dbReference>
<dbReference type="InterPro" id="IPR050595">
    <property type="entry name" value="Bact_response_regulator"/>
</dbReference>
<accession>A0A6P1ZIU4</accession>
<dbReference type="OrthoDB" id="5295285at2"/>
<reference evidence="4 7" key="2">
    <citation type="submission" date="2019-04" db="EMBL/GenBank/DDBJ databases">
        <title>Isolation and culture of sulfate reducing bacteria from the cold seep of the South China Sea.</title>
        <authorList>
            <person name="Sun C."/>
            <person name="Liu R."/>
        </authorList>
    </citation>
    <scope>NUCLEOTIDE SEQUENCE [LARGE SCALE GENOMIC DNA]</scope>
    <source>
        <strain evidence="4 7">CS1</strain>
    </source>
</reference>
<keyword evidence="7" id="KW-1185">Reference proteome</keyword>
<evidence type="ECO:0000256" key="2">
    <source>
        <dbReference type="PROSITE-ProRule" id="PRU00169"/>
    </source>
</evidence>
<sequence length="118" mass="13210">MPKKIMVVDDDEAIVDYLVNVFEDHGYCTCRASDGVTAYDVALAEKPDLITLDLEMPNEWGPRFYRKLTQTEEFESLPVIVISGLSGIHLAIKRAVATIKKPFDPAEVIQIVRDTIGE</sequence>